<evidence type="ECO:0000256" key="3">
    <source>
        <dbReference type="ARBA" id="ARBA00022679"/>
    </source>
</evidence>
<dbReference type="PANTHER" id="PTHR11933:SF5">
    <property type="entry name" value="MITOCHONDRIAL TRNA-SPECIFIC 2-THIOURIDYLASE 1"/>
    <property type="match status" value="1"/>
</dbReference>
<keyword evidence="6 10" id="KW-0067">ATP-binding</keyword>
<evidence type="ECO:0000256" key="6">
    <source>
        <dbReference type="ARBA" id="ARBA00022840"/>
    </source>
</evidence>
<feature type="binding site" evidence="10">
    <location>
        <position position="114"/>
    </location>
    <ligand>
        <name>ATP</name>
        <dbReference type="ChEBI" id="CHEBI:30616"/>
    </ligand>
</feature>
<evidence type="ECO:0000256" key="2">
    <source>
        <dbReference type="ARBA" id="ARBA00022555"/>
    </source>
</evidence>
<dbReference type="Pfam" id="PF20259">
    <property type="entry name" value="tRNA_Me_trans_M"/>
    <property type="match status" value="1"/>
</dbReference>
<protein>
    <recommendedName>
        <fullName evidence="10">tRNA-specific 2-thiouridylase MnmA</fullName>
        <ecNumber evidence="10">2.8.1.13</ecNumber>
    </recommendedName>
</protein>
<keyword evidence="14" id="KW-1185">Reference proteome</keyword>
<feature type="active site" description="Cysteine persulfide intermediate" evidence="10">
    <location>
        <position position="186"/>
    </location>
</feature>
<organism evidence="13 14">
    <name type="scientific">Clostridium ganghwense</name>
    <dbReference type="NCBI Taxonomy" id="312089"/>
    <lineage>
        <taxon>Bacteria</taxon>
        <taxon>Bacillati</taxon>
        <taxon>Bacillota</taxon>
        <taxon>Clostridia</taxon>
        <taxon>Eubacteriales</taxon>
        <taxon>Clostridiaceae</taxon>
        <taxon>Clostridium</taxon>
    </lineage>
</organism>
<dbReference type="InterPro" id="IPR014729">
    <property type="entry name" value="Rossmann-like_a/b/a_fold"/>
</dbReference>
<dbReference type="SUPFAM" id="SSF52402">
    <property type="entry name" value="Adenine nucleotide alpha hydrolases-like"/>
    <property type="match status" value="1"/>
</dbReference>
<reference evidence="13" key="1">
    <citation type="submission" date="2022-12" db="EMBL/GenBank/DDBJ databases">
        <authorList>
            <person name="Wang J."/>
        </authorList>
    </citation>
    <scope>NUCLEOTIDE SEQUENCE</scope>
    <source>
        <strain evidence="13">HY-42-06</strain>
    </source>
</reference>
<keyword evidence="4 10" id="KW-0819">tRNA processing</keyword>
<dbReference type="InterPro" id="IPR046885">
    <property type="entry name" value="MnmA-like_C"/>
</dbReference>
<feature type="active site" description="Nucleophile" evidence="10">
    <location>
        <position position="90"/>
    </location>
</feature>
<feature type="region of interest" description="Interaction with tRNA" evidence="10">
    <location>
        <begin position="136"/>
        <end position="138"/>
    </location>
</feature>
<feature type="site" description="Interaction with tRNA" evidence="10">
    <location>
        <position position="325"/>
    </location>
</feature>
<dbReference type="InterPro" id="IPR004506">
    <property type="entry name" value="MnmA-like"/>
</dbReference>
<evidence type="ECO:0000256" key="7">
    <source>
        <dbReference type="ARBA" id="ARBA00022884"/>
    </source>
</evidence>
<evidence type="ECO:0000313" key="14">
    <source>
        <dbReference type="Proteomes" id="UP001079657"/>
    </source>
</evidence>
<proteinExistence type="inferred from homology"/>
<feature type="binding site" evidence="10">
    <location>
        <position position="34"/>
    </location>
    <ligand>
        <name>ATP</name>
        <dbReference type="ChEBI" id="CHEBI:30616"/>
    </ligand>
</feature>
<evidence type="ECO:0000256" key="8">
    <source>
        <dbReference type="ARBA" id="ARBA00023157"/>
    </source>
</evidence>
<evidence type="ECO:0000256" key="5">
    <source>
        <dbReference type="ARBA" id="ARBA00022741"/>
    </source>
</evidence>
<evidence type="ECO:0000256" key="9">
    <source>
        <dbReference type="ARBA" id="ARBA00051542"/>
    </source>
</evidence>
<dbReference type="EMBL" id="JAPQES010000007">
    <property type="protein sequence ID" value="MCY6372313.1"/>
    <property type="molecule type" value="Genomic_DNA"/>
</dbReference>
<evidence type="ECO:0000256" key="1">
    <source>
        <dbReference type="ARBA" id="ARBA00022490"/>
    </source>
</evidence>
<comment type="caution">
    <text evidence="13">The sequence shown here is derived from an EMBL/GenBank/DDBJ whole genome shotgun (WGS) entry which is preliminary data.</text>
</comment>
<dbReference type="PANTHER" id="PTHR11933">
    <property type="entry name" value="TRNA 5-METHYLAMINOMETHYL-2-THIOURIDYLATE -METHYLTRANSFERASE"/>
    <property type="match status" value="1"/>
</dbReference>
<dbReference type="HAMAP" id="MF_00144">
    <property type="entry name" value="tRNA_thiouridyl_MnmA"/>
    <property type="match status" value="1"/>
</dbReference>
<comment type="catalytic activity">
    <reaction evidence="9 10">
        <text>S-sulfanyl-L-cysteinyl-[protein] + uridine(34) in tRNA + AH2 + ATP = 2-thiouridine(34) in tRNA + L-cysteinyl-[protein] + A + AMP + diphosphate + H(+)</text>
        <dbReference type="Rhea" id="RHEA:47032"/>
        <dbReference type="Rhea" id="RHEA-COMP:10131"/>
        <dbReference type="Rhea" id="RHEA-COMP:11726"/>
        <dbReference type="Rhea" id="RHEA-COMP:11727"/>
        <dbReference type="Rhea" id="RHEA-COMP:11728"/>
        <dbReference type="ChEBI" id="CHEBI:13193"/>
        <dbReference type="ChEBI" id="CHEBI:15378"/>
        <dbReference type="ChEBI" id="CHEBI:17499"/>
        <dbReference type="ChEBI" id="CHEBI:29950"/>
        <dbReference type="ChEBI" id="CHEBI:30616"/>
        <dbReference type="ChEBI" id="CHEBI:33019"/>
        <dbReference type="ChEBI" id="CHEBI:61963"/>
        <dbReference type="ChEBI" id="CHEBI:65315"/>
        <dbReference type="ChEBI" id="CHEBI:87170"/>
        <dbReference type="ChEBI" id="CHEBI:456215"/>
        <dbReference type="EC" id="2.8.1.13"/>
    </reaction>
</comment>
<feature type="region of interest" description="Interaction with tRNA" evidence="10">
    <location>
        <begin position="292"/>
        <end position="293"/>
    </location>
</feature>
<keyword evidence="3 10" id="KW-0808">Transferase</keyword>
<dbReference type="NCBIfam" id="TIGR00420">
    <property type="entry name" value="trmU"/>
    <property type="match status" value="1"/>
</dbReference>
<gene>
    <name evidence="10 13" type="primary">mnmA</name>
    <name evidence="13" type="ORF">OXH55_16905</name>
</gene>
<evidence type="ECO:0000256" key="10">
    <source>
        <dbReference type="HAMAP-Rule" id="MF_00144"/>
    </source>
</evidence>
<dbReference type="NCBIfam" id="NF001138">
    <property type="entry name" value="PRK00143.1"/>
    <property type="match status" value="1"/>
</dbReference>
<evidence type="ECO:0000259" key="11">
    <source>
        <dbReference type="Pfam" id="PF20258"/>
    </source>
</evidence>
<feature type="domain" description="tRNA-specific 2-thiouridylase MnmA-like C-terminal" evidence="11">
    <location>
        <begin position="266"/>
        <end position="341"/>
    </location>
</feature>
<evidence type="ECO:0000313" key="13">
    <source>
        <dbReference type="EMBL" id="MCY6372313.1"/>
    </source>
</evidence>
<feature type="binding site" evidence="10">
    <location>
        <begin position="8"/>
        <end position="15"/>
    </location>
    <ligand>
        <name>ATP</name>
        <dbReference type="ChEBI" id="CHEBI:30616"/>
    </ligand>
</feature>
<evidence type="ECO:0000256" key="4">
    <source>
        <dbReference type="ARBA" id="ARBA00022694"/>
    </source>
</evidence>
<accession>A0ABT4CV39</accession>
<keyword evidence="2 10" id="KW-0820">tRNA-binding</keyword>
<comment type="subcellular location">
    <subcellularLocation>
        <location evidence="10">Cytoplasm</location>
    </subcellularLocation>
</comment>
<dbReference type="Pfam" id="PF20258">
    <property type="entry name" value="tRNA_Me_trans_C"/>
    <property type="match status" value="1"/>
</dbReference>
<comment type="similarity">
    <text evidence="10">Belongs to the MnmA/TRMU family.</text>
</comment>
<dbReference type="EC" id="2.8.1.13" evidence="10"/>
<evidence type="ECO:0000259" key="12">
    <source>
        <dbReference type="Pfam" id="PF20259"/>
    </source>
</evidence>
<dbReference type="Gene3D" id="2.40.30.10">
    <property type="entry name" value="Translation factors"/>
    <property type="match status" value="1"/>
</dbReference>
<dbReference type="InterPro" id="IPR046884">
    <property type="entry name" value="MnmA-like_central"/>
</dbReference>
<dbReference type="CDD" id="cd01998">
    <property type="entry name" value="MnmA_TRMU-like"/>
    <property type="match status" value="1"/>
</dbReference>
<keyword evidence="7 10" id="KW-0694">RNA-binding</keyword>
<dbReference type="Gene3D" id="2.30.30.280">
    <property type="entry name" value="Adenine nucleotide alpha hydrolases-like domains"/>
    <property type="match status" value="1"/>
</dbReference>
<dbReference type="RefSeq" id="WP_268051278.1">
    <property type="nucleotide sequence ID" value="NZ_JAPQES010000007.1"/>
</dbReference>
<keyword evidence="5 10" id="KW-0547">Nucleotide-binding</keyword>
<dbReference type="GO" id="GO:0103016">
    <property type="term" value="F:tRNA-uridine 2-sulfurtransferase activity"/>
    <property type="evidence" value="ECO:0007669"/>
    <property type="project" value="UniProtKB-EC"/>
</dbReference>
<comment type="function">
    <text evidence="10">Catalyzes the 2-thiolation of uridine at the wobble position (U34) of tRNA, leading to the formation of s(2)U34.</text>
</comment>
<dbReference type="Proteomes" id="UP001079657">
    <property type="component" value="Unassembled WGS sequence"/>
</dbReference>
<comment type="caution">
    <text evidence="10">Lacks conserved residue(s) required for the propagation of feature annotation.</text>
</comment>
<name>A0ABT4CV39_9CLOT</name>
<dbReference type="InterPro" id="IPR023382">
    <property type="entry name" value="MnmA-like_central_sf"/>
</dbReference>
<keyword evidence="8" id="KW-1015">Disulfide bond</keyword>
<keyword evidence="1 10" id="KW-0963">Cytoplasm</keyword>
<sequence>MKKKVAIGLSGGVDSSVAAYLLKQKGYDVIGVTLRLCSEVDISDDAKKVAEKLNIPHYVIDLRDEFKKYVIDNFANEYLSGRTPNPCAVCNKHIKFGIMLDKAKELGAEYIATGHYARIEEHNGRYILVAAEDQRKDQTYMLYSLSQEILKHVLMPCGEYSKSKIREIAKKIGLEVHDKKESMEICFIPDNDHGKYIEKLIPTHVENGNFVDENGKVVGKHKGIIYYTIGQRKGLGLALGEPVFVIDIRPETNEVVIGKEEEIFKTTLIAKDVNFIPFDKLENPMEVEAKIRYSTSKSKATINMLNDGRVKVEFEDKQRAITKGQCVVFYSKDLLLGGGTIDEII</sequence>
<feature type="site" description="Interaction with tRNA" evidence="10">
    <location>
        <position position="115"/>
    </location>
</feature>
<dbReference type="Gene3D" id="3.40.50.620">
    <property type="entry name" value="HUPs"/>
    <property type="match status" value="1"/>
</dbReference>
<dbReference type="Pfam" id="PF03054">
    <property type="entry name" value="tRNA_Me_trans"/>
    <property type="match status" value="1"/>
</dbReference>
<feature type="domain" description="tRNA-specific 2-thiouridylase MnmA-like central" evidence="12">
    <location>
        <begin position="196"/>
        <end position="259"/>
    </location>
</feature>